<dbReference type="OrthoDB" id="165303at2157"/>
<evidence type="ECO:0000313" key="1">
    <source>
        <dbReference type="EMBL" id="ETA67402.1"/>
    </source>
</evidence>
<dbReference type="RefSeq" id="WP_023844538.1">
    <property type="nucleotide sequence ID" value="NZ_AZAJ01000001.1"/>
</dbReference>
<name>W9DUN9_METTI</name>
<organism evidence="1 2">
    <name type="scientific">Methanolobus tindarius DSM 2278</name>
    <dbReference type="NCBI Taxonomy" id="1090322"/>
    <lineage>
        <taxon>Archaea</taxon>
        <taxon>Methanobacteriati</taxon>
        <taxon>Methanobacteriota</taxon>
        <taxon>Stenosarchaea group</taxon>
        <taxon>Methanomicrobia</taxon>
        <taxon>Methanosarcinales</taxon>
        <taxon>Methanosarcinaceae</taxon>
        <taxon>Methanolobus</taxon>
    </lineage>
</organism>
<dbReference type="EMBL" id="AZAJ01000001">
    <property type="protein sequence ID" value="ETA67402.1"/>
    <property type="molecule type" value="Genomic_DNA"/>
</dbReference>
<gene>
    <name evidence="1" type="ORF">MettiDRAFT_0826</name>
</gene>
<keyword evidence="2" id="KW-1185">Reference proteome</keyword>
<reference evidence="1 2" key="1">
    <citation type="submission" date="2013-08" db="EMBL/GenBank/DDBJ databases">
        <authorList>
            <consortium name="DOE Joint Genome Institute"/>
            <person name="Eisen J."/>
            <person name="Huntemann M."/>
            <person name="Han J."/>
            <person name="Chen A."/>
            <person name="Kyrpides N."/>
            <person name="Mavromatis K."/>
            <person name="Markowitz V."/>
            <person name="Palaniappan K."/>
            <person name="Ivanova N."/>
            <person name="Schaumberg A."/>
            <person name="Pati A."/>
            <person name="Liolios K."/>
            <person name="Nordberg H.P."/>
            <person name="Cantor M.N."/>
            <person name="Hua S.X."/>
            <person name="Woyke T."/>
        </authorList>
    </citation>
    <scope>NUCLEOTIDE SEQUENCE [LARGE SCALE GENOMIC DNA]</scope>
    <source>
        <strain evidence="1 2">DSM 2278</strain>
    </source>
</reference>
<dbReference type="Proteomes" id="UP000019483">
    <property type="component" value="Unassembled WGS sequence"/>
</dbReference>
<evidence type="ECO:0000313" key="2">
    <source>
        <dbReference type="Proteomes" id="UP000019483"/>
    </source>
</evidence>
<proteinExistence type="predicted"/>
<protein>
    <submittedName>
        <fullName evidence="1">Uncharacterized protein</fullName>
    </submittedName>
</protein>
<sequence>MSETIDHEGTRNLVCPWCGYEDLDSWEYHHNSGDDMCKNCGKPFGYERDVSVSYTTWKPGVKV</sequence>
<dbReference type="SUPFAM" id="SSF57783">
    <property type="entry name" value="Zinc beta-ribbon"/>
    <property type="match status" value="1"/>
</dbReference>
<dbReference type="GeneID" id="96961570"/>
<comment type="caution">
    <text evidence="1">The sequence shown here is derived from an EMBL/GenBank/DDBJ whole genome shotgun (WGS) entry which is preliminary data.</text>
</comment>
<dbReference type="AlphaFoldDB" id="W9DUN9"/>
<dbReference type="STRING" id="1090322.MettiDRAFT_0826"/>
<accession>W9DUN9</accession>